<dbReference type="EMBL" id="JWIN03000016">
    <property type="protein sequence ID" value="KAB1265248.1"/>
    <property type="molecule type" value="Genomic_DNA"/>
</dbReference>
<organism evidence="4 5">
    <name type="scientific">Camelus dromedarius</name>
    <name type="common">Dromedary</name>
    <name type="synonym">Arabian camel</name>
    <dbReference type="NCBI Taxonomy" id="9838"/>
    <lineage>
        <taxon>Eukaryota</taxon>
        <taxon>Metazoa</taxon>
        <taxon>Chordata</taxon>
        <taxon>Craniata</taxon>
        <taxon>Vertebrata</taxon>
        <taxon>Euteleostomi</taxon>
        <taxon>Mammalia</taxon>
        <taxon>Eutheria</taxon>
        <taxon>Laurasiatheria</taxon>
        <taxon>Artiodactyla</taxon>
        <taxon>Tylopoda</taxon>
        <taxon>Camelidae</taxon>
        <taxon>Camelus</taxon>
    </lineage>
</organism>
<proteinExistence type="predicted"/>
<dbReference type="Proteomes" id="UP000299084">
    <property type="component" value="Unassembled WGS sequence"/>
</dbReference>
<dbReference type="SMART" id="SM01397">
    <property type="entry name" value="Ribosomal_S3Ae"/>
    <property type="match status" value="1"/>
</dbReference>
<comment type="caution">
    <text evidence="4">The sequence shown here is derived from an EMBL/GenBank/DDBJ whole genome shotgun (WGS) entry which is preliminary data.</text>
</comment>
<evidence type="ECO:0000313" key="4">
    <source>
        <dbReference type="EMBL" id="KAB1265248.1"/>
    </source>
</evidence>
<keyword evidence="5" id="KW-1185">Reference proteome</keyword>
<protein>
    <submittedName>
        <fullName evidence="4">40S ribosomal protein S3a</fullName>
    </submittedName>
</protein>
<evidence type="ECO:0000256" key="3">
    <source>
        <dbReference type="ARBA" id="ARBA00023274"/>
    </source>
</evidence>
<accession>A0A5N4D298</accession>
<gene>
    <name evidence="4" type="ORF">Cadr_000019400</name>
</gene>
<dbReference type="GO" id="GO:1990904">
    <property type="term" value="C:ribonucleoprotein complex"/>
    <property type="evidence" value="ECO:0007669"/>
    <property type="project" value="UniProtKB-KW"/>
</dbReference>
<keyword evidence="2 4" id="KW-0689">Ribosomal protein</keyword>
<dbReference type="Pfam" id="PF01015">
    <property type="entry name" value="Ribosomal_S3Ae"/>
    <property type="match status" value="1"/>
</dbReference>
<keyword evidence="3" id="KW-0687">Ribonucleoprotein</keyword>
<sequence length="149" mass="17244">MAMGKNKHLVKSGKKIAKKKVNDEVALRKFKLIIGDIHGQNCLTNFCGMDLTCDRLCSKMVKRWQAMLEAHVDVKTTSGYLLHLFHVGFTKICNSHIWKPLYAKKVKNPEAKCELRKLTELHGEVSSWKRYWCCMSCMLKLNELMDMSH</sequence>
<dbReference type="PANTHER" id="PTHR11830">
    <property type="entry name" value="40S RIBOSOMAL PROTEIN S3A"/>
    <property type="match status" value="1"/>
</dbReference>
<dbReference type="GO" id="GO:0005840">
    <property type="term" value="C:ribosome"/>
    <property type="evidence" value="ECO:0007669"/>
    <property type="project" value="UniProtKB-KW"/>
</dbReference>
<evidence type="ECO:0000313" key="5">
    <source>
        <dbReference type="Proteomes" id="UP000299084"/>
    </source>
</evidence>
<dbReference type="GO" id="GO:0003735">
    <property type="term" value="F:structural constituent of ribosome"/>
    <property type="evidence" value="ECO:0007669"/>
    <property type="project" value="InterPro"/>
</dbReference>
<dbReference type="GO" id="GO:0006412">
    <property type="term" value="P:translation"/>
    <property type="evidence" value="ECO:0007669"/>
    <property type="project" value="InterPro"/>
</dbReference>
<evidence type="ECO:0000256" key="2">
    <source>
        <dbReference type="ARBA" id="ARBA00022980"/>
    </source>
</evidence>
<evidence type="ECO:0000256" key="1">
    <source>
        <dbReference type="ARBA" id="ARBA00022490"/>
    </source>
</evidence>
<reference evidence="4 5" key="1">
    <citation type="journal article" date="2019" name="Mol. Ecol. Resour.">
        <title>Improving Illumina assemblies with Hi-C and long reads: an example with the North African dromedary.</title>
        <authorList>
            <person name="Elbers J.P."/>
            <person name="Rogers M.F."/>
            <person name="Perelman P.L."/>
            <person name="Proskuryakova A.A."/>
            <person name="Serdyukova N.A."/>
            <person name="Johnson W.E."/>
            <person name="Horin P."/>
            <person name="Corander J."/>
            <person name="Murphy D."/>
            <person name="Burger P.A."/>
        </authorList>
    </citation>
    <scope>NUCLEOTIDE SEQUENCE [LARGE SCALE GENOMIC DNA]</scope>
    <source>
        <strain evidence="4">Drom800</strain>
        <tissue evidence="4">Blood</tissue>
    </source>
</reference>
<dbReference type="AlphaFoldDB" id="A0A5N4D298"/>
<dbReference type="InterPro" id="IPR001593">
    <property type="entry name" value="Ribosomal_eS1"/>
</dbReference>
<name>A0A5N4D298_CAMDR</name>
<keyword evidence="1" id="KW-0963">Cytoplasm</keyword>